<dbReference type="GO" id="GO:0005524">
    <property type="term" value="F:ATP binding"/>
    <property type="evidence" value="ECO:0007669"/>
    <property type="project" value="InterPro"/>
</dbReference>
<comment type="caution">
    <text evidence="5">The sequence shown here is derived from an EMBL/GenBank/DDBJ whole genome shotgun (WGS) entry which is preliminary data.</text>
</comment>
<dbReference type="PROSITE" id="PS00681">
    <property type="entry name" value="CHAPERONINS_CPN10"/>
    <property type="match status" value="1"/>
</dbReference>
<dbReference type="SUPFAM" id="SSF50129">
    <property type="entry name" value="GroES-like"/>
    <property type="match status" value="1"/>
</dbReference>
<dbReference type="GO" id="GO:0051082">
    <property type="term" value="F:unfolded protein binding"/>
    <property type="evidence" value="ECO:0007669"/>
    <property type="project" value="TreeGrafter"/>
</dbReference>
<dbReference type="OrthoDB" id="9806791at2"/>
<dbReference type="InterPro" id="IPR020818">
    <property type="entry name" value="Chaperonin_GroES"/>
</dbReference>
<dbReference type="InterPro" id="IPR037124">
    <property type="entry name" value="Chaperonin_GroES_sf"/>
</dbReference>
<evidence type="ECO:0000313" key="5">
    <source>
        <dbReference type="EMBL" id="KRK45758.1"/>
    </source>
</evidence>
<organism evidence="5 6">
    <name type="scientific">Dellaglioa algida DSM 15638</name>
    <dbReference type="NCBI Taxonomy" id="1423719"/>
    <lineage>
        <taxon>Bacteria</taxon>
        <taxon>Bacillati</taxon>
        <taxon>Bacillota</taxon>
        <taxon>Bacilli</taxon>
        <taxon>Lactobacillales</taxon>
        <taxon>Lactobacillaceae</taxon>
        <taxon>Dellaglioa</taxon>
    </lineage>
</organism>
<comment type="subunit">
    <text evidence="3">Heptamer of 7 subunits arranged in a ring. Interacts with the chaperonin GroEL.</text>
</comment>
<sequence length="94" mass="10132">MLKPLADRVILEVTKEEETTVGGIVLASNVQEKPQTGKIIAVGDGRTMRNGEKIAIAVSVGQTVLFDKYAGSEVSFEGKDYLIVHEKDIVATVD</sequence>
<keyword evidence="2 3" id="KW-0143">Chaperone</keyword>
<accession>A0A0R1HGV8</accession>
<dbReference type="GO" id="GO:0051087">
    <property type="term" value="F:protein-folding chaperone binding"/>
    <property type="evidence" value="ECO:0007669"/>
    <property type="project" value="TreeGrafter"/>
</dbReference>
<dbReference type="Gene3D" id="2.30.33.40">
    <property type="entry name" value="GroES chaperonin"/>
    <property type="match status" value="1"/>
</dbReference>
<dbReference type="STRING" id="1423719.FC66_GL001217"/>
<dbReference type="InterPro" id="IPR011032">
    <property type="entry name" value="GroES-like_sf"/>
</dbReference>
<dbReference type="CDD" id="cd00320">
    <property type="entry name" value="cpn10"/>
    <property type="match status" value="1"/>
</dbReference>
<dbReference type="RefSeq" id="WP_057974273.1">
    <property type="nucleotide sequence ID" value="NZ_AZDI01000005.1"/>
</dbReference>
<dbReference type="Pfam" id="PF00166">
    <property type="entry name" value="Cpn10"/>
    <property type="match status" value="1"/>
</dbReference>
<dbReference type="FunFam" id="2.30.33.40:FF:000001">
    <property type="entry name" value="10 kDa chaperonin"/>
    <property type="match status" value="1"/>
</dbReference>
<comment type="similarity">
    <text evidence="1 3 4">Belongs to the GroES chaperonin family.</text>
</comment>
<dbReference type="GO" id="GO:0044183">
    <property type="term" value="F:protein folding chaperone"/>
    <property type="evidence" value="ECO:0007669"/>
    <property type="project" value="InterPro"/>
</dbReference>
<comment type="subcellular location">
    <subcellularLocation>
        <location evidence="3">Cytoplasm</location>
    </subcellularLocation>
</comment>
<dbReference type="GO" id="GO:0046872">
    <property type="term" value="F:metal ion binding"/>
    <property type="evidence" value="ECO:0007669"/>
    <property type="project" value="TreeGrafter"/>
</dbReference>
<evidence type="ECO:0000313" key="6">
    <source>
        <dbReference type="Proteomes" id="UP000051450"/>
    </source>
</evidence>
<dbReference type="InterPro" id="IPR018369">
    <property type="entry name" value="Chaprnonin_Cpn10_CS"/>
</dbReference>
<dbReference type="PANTHER" id="PTHR10772:SF58">
    <property type="entry name" value="CO-CHAPERONIN GROES"/>
    <property type="match status" value="1"/>
</dbReference>
<evidence type="ECO:0000256" key="1">
    <source>
        <dbReference type="ARBA" id="ARBA00006975"/>
    </source>
</evidence>
<keyword evidence="3" id="KW-0963">Cytoplasm</keyword>
<name>A0A0R1HGV8_9LACO</name>
<dbReference type="HAMAP" id="MF_00580">
    <property type="entry name" value="CH10"/>
    <property type="match status" value="1"/>
</dbReference>
<dbReference type="PRINTS" id="PR00297">
    <property type="entry name" value="CHAPERONIN10"/>
</dbReference>
<protein>
    <recommendedName>
        <fullName evidence="3">Co-chaperonin GroES</fullName>
    </recommendedName>
    <alternativeName>
        <fullName evidence="3">10 kDa chaperonin</fullName>
    </alternativeName>
    <alternativeName>
        <fullName evidence="3">Chaperonin-10</fullName>
        <shortName evidence="3">Cpn10</shortName>
    </alternativeName>
</protein>
<dbReference type="EMBL" id="AZDI01000005">
    <property type="protein sequence ID" value="KRK45758.1"/>
    <property type="molecule type" value="Genomic_DNA"/>
</dbReference>
<dbReference type="Proteomes" id="UP000051450">
    <property type="component" value="Unassembled WGS sequence"/>
</dbReference>
<dbReference type="NCBIfam" id="NF001534">
    <property type="entry name" value="PRK00364.2-5"/>
    <property type="match status" value="1"/>
</dbReference>
<evidence type="ECO:0000256" key="3">
    <source>
        <dbReference type="HAMAP-Rule" id="MF_00580"/>
    </source>
</evidence>
<proteinExistence type="inferred from homology"/>
<keyword evidence="6" id="KW-1185">Reference proteome</keyword>
<dbReference type="PATRIC" id="fig|1423719.4.peg.1238"/>
<evidence type="ECO:0000256" key="4">
    <source>
        <dbReference type="RuleBase" id="RU000535"/>
    </source>
</evidence>
<gene>
    <name evidence="3" type="primary">groES</name>
    <name evidence="3" type="synonym">groS</name>
    <name evidence="5" type="ORF">FC66_GL001217</name>
</gene>
<comment type="function">
    <text evidence="3 4">Together with the chaperonin GroEL, plays an essential role in assisting protein folding. The GroEL-GroES system forms a nano-cage that allows encapsulation of the non-native substrate proteins and provides a physical environment optimized to promote and accelerate protein folding. GroES binds to the apical surface of the GroEL ring, thereby capping the opening of the GroEL channel.</text>
</comment>
<dbReference type="SMART" id="SM00883">
    <property type="entry name" value="Cpn10"/>
    <property type="match status" value="1"/>
</dbReference>
<evidence type="ECO:0000256" key="2">
    <source>
        <dbReference type="ARBA" id="ARBA00023186"/>
    </source>
</evidence>
<dbReference type="GO" id="GO:0005737">
    <property type="term" value="C:cytoplasm"/>
    <property type="evidence" value="ECO:0007669"/>
    <property type="project" value="UniProtKB-SubCell"/>
</dbReference>
<dbReference type="NCBIfam" id="NF001531">
    <property type="entry name" value="PRK00364.2-2"/>
    <property type="match status" value="1"/>
</dbReference>
<dbReference type="AlphaFoldDB" id="A0A0R1HGV8"/>
<reference evidence="5 6" key="1">
    <citation type="journal article" date="2015" name="Genome Announc.">
        <title>Expanding the biotechnology potential of lactobacilli through comparative genomics of 213 strains and associated genera.</title>
        <authorList>
            <person name="Sun Z."/>
            <person name="Harris H.M."/>
            <person name="McCann A."/>
            <person name="Guo C."/>
            <person name="Argimon S."/>
            <person name="Zhang W."/>
            <person name="Yang X."/>
            <person name="Jeffery I.B."/>
            <person name="Cooney J.C."/>
            <person name="Kagawa T.F."/>
            <person name="Liu W."/>
            <person name="Song Y."/>
            <person name="Salvetti E."/>
            <person name="Wrobel A."/>
            <person name="Rasinkangas P."/>
            <person name="Parkhill J."/>
            <person name="Rea M.C."/>
            <person name="O'Sullivan O."/>
            <person name="Ritari J."/>
            <person name="Douillard F.P."/>
            <person name="Paul Ross R."/>
            <person name="Yang R."/>
            <person name="Briner A.E."/>
            <person name="Felis G.E."/>
            <person name="de Vos W.M."/>
            <person name="Barrangou R."/>
            <person name="Klaenhammer T.R."/>
            <person name="Caufield P.W."/>
            <person name="Cui Y."/>
            <person name="Zhang H."/>
            <person name="O'Toole P.W."/>
        </authorList>
    </citation>
    <scope>NUCLEOTIDE SEQUENCE [LARGE SCALE GENOMIC DNA]</scope>
    <source>
        <strain evidence="5 6">DSM 15638</strain>
    </source>
</reference>
<dbReference type="PANTHER" id="PTHR10772">
    <property type="entry name" value="10 KDA HEAT SHOCK PROTEIN"/>
    <property type="match status" value="1"/>
</dbReference>